<reference evidence="7 8" key="1">
    <citation type="journal article" date="2015" name="Nature">
        <title>rRNA introns, odd ribosomes, and small enigmatic genomes across a large radiation of phyla.</title>
        <authorList>
            <person name="Brown C.T."/>
            <person name="Hug L.A."/>
            <person name="Thomas B.C."/>
            <person name="Sharon I."/>
            <person name="Castelle C.J."/>
            <person name="Singh A."/>
            <person name="Wilkins M.J."/>
            <person name="Williams K.H."/>
            <person name="Banfield J.F."/>
        </authorList>
    </citation>
    <scope>NUCLEOTIDE SEQUENCE [LARGE SCALE GENOMIC DNA]</scope>
</reference>
<dbReference type="AlphaFoldDB" id="A0A0G0VRE6"/>
<dbReference type="InterPro" id="IPR020568">
    <property type="entry name" value="Ribosomal_Su5_D2-typ_SF"/>
</dbReference>
<accession>A0A0G0VRE6</accession>
<dbReference type="Gene3D" id="3.30.230.10">
    <property type="match status" value="1"/>
</dbReference>
<evidence type="ECO:0000256" key="4">
    <source>
        <dbReference type="ARBA" id="ARBA00035259"/>
    </source>
</evidence>
<dbReference type="SUPFAM" id="SSF54211">
    <property type="entry name" value="Ribosomal protein S5 domain 2-like"/>
    <property type="match status" value="1"/>
</dbReference>
<dbReference type="GO" id="GO:0006412">
    <property type="term" value="P:translation"/>
    <property type="evidence" value="ECO:0007669"/>
    <property type="project" value="InterPro"/>
</dbReference>
<organism evidence="7 8">
    <name type="scientific">candidate division WWE3 bacterium GW2011_GWC2_41_23</name>
    <dbReference type="NCBI Taxonomy" id="1619123"/>
    <lineage>
        <taxon>Bacteria</taxon>
        <taxon>Katanobacteria</taxon>
    </lineage>
</organism>
<protein>
    <recommendedName>
        <fullName evidence="4">Small ribosomal subunit protein uS9</fullName>
    </recommendedName>
    <alternativeName>
        <fullName evidence="5">30S ribosomal protein S9</fullName>
    </alternativeName>
</protein>
<comment type="similarity">
    <text evidence="1">Belongs to the universal ribosomal protein uS9 family.</text>
</comment>
<dbReference type="EMBL" id="LCBB01000002">
    <property type="protein sequence ID" value="KKS03485.1"/>
    <property type="molecule type" value="Genomic_DNA"/>
</dbReference>
<evidence type="ECO:0000256" key="2">
    <source>
        <dbReference type="ARBA" id="ARBA00022980"/>
    </source>
</evidence>
<evidence type="ECO:0000313" key="8">
    <source>
        <dbReference type="Proteomes" id="UP000033947"/>
    </source>
</evidence>
<keyword evidence="2 7" id="KW-0689">Ribosomal protein</keyword>
<feature type="compositionally biased region" description="Basic residues" evidence="6">
    <location>
        <begin position="130"/>
        <end position="144"/>
    </location>
</feature>
<dbReference type="PATRIC" id="fig|1619123.3.peg.209"/>
<dbReference type="GO" id="GO:0003735">
    <property type="term" value="F:structural constituent of ribosome"/>
    <property type="evidence" value="ECO:0007669"/>
    <property type="project" value="InterPro"/>
</dbReference>
<dbReference type="InterPro" id="IPR023035">
    <property type="entry name" value="Ribosomal_uS9_bac/plastid"/>
</dbReference>
<keyword evidence="3" id="KW-0687">Ribonucleoprotein</keyword>
<dbReference type="InterPro" id="IPR014721">
    <property type="entry name" value="Ribsml_uS5_D2-typ_fold_subgr"/>
</dbReference>
<proteinExistence type="inferred from homology"/>
<dbReference type="GO" id="GO:0003723">
    <property type="term" value="F:RNA binding"/>
    <property type="evidence" value="ECO:0007669"/>
    <property type="project" value="TreeGrafter"/>
</dbReference>
<evidence type="ECO:0000256" key="3">
    <source>
        <dbReference type="ARBA" id="ARBA00023274"/>
    </source>
</evidence>
<dbReference type="InterPro" id="IPR000754">
    <property type="entry name" value="Ribosomal_uS9"/>
</dbReference>
<evidence type="ECO:0000256" key="1">
    <source>
        <dbReference type="ARBA" id="ARBA00005251"/>
    </source>
</evidence>
<dbReference type="Pfam" id="PF00380">
    <property type="entry name" value="Ribosomal_S9"/>
    <property type="match status" value="1"/>
</dbReference>
<sequence>MVKEKVQERAKIEPNFFSGTGRRKTAVARVFMWDDKGEITVNGMDINEYFPSEKEQIAWTRPFHILGISHPKAKFKASIKVAGSGKSAQLGAVAHGISVALSRMNEEYSVMLHKQGLMTRDSRMVERKKPNLHKARKASQYSKR</sequence>
<dbReference type="PANTHER" id="PTHR21569">
    <property type="entry name" value="RIBOSOMAL PROTEIN S9"/>
    <property type="match status" value="1"/>
</dbReference>
<dbReference type="Proteomes" id="UP000033947">
    <property type="component" value="Unassembled WGS sequence"/>
</dbReference>
<dbReference type="GO" id="GO:0022627">
    <property type="term" value="C:cytosolic small ribosomal subunit"/>
    <property type="evidence" value="ECO:0007669"/>
    <property type="project" value="TreeGrafter"/>
</dbReference>
<evidence type="ECO:0000256" key="6">
    <source>
        <dbReference type="SAM" id="MobiDB-lite"/>
    </source>
</evidence>
<evidence type="ECO:0000256" key="5">
    <source>
        <dbReference type="ARBA" id="ARBA00035523"/>
    </source>
</evidence>
<name>A0A0G0VRE6_UNCKA</name>
<gene>
    <name evidence="7" type="ORF">UU55_C0002G0090</name>
</gene>
<comment type="caution">
    <text evidence="7">The sequence shown here is derived from an EMBL/GenBank/DDBJ whole genome shotgun (WGS) entry which is preliminary data.</text>
</comment>
<evidence type="ECO:0000313" key="7">
    <source>
        <dbReference type="EMBL" id="KKS03485.1"/>
    </source>
</evidence>
<dbReference type="NCBIfam" id="NF001099">
    <property type="entry name" value="PRK00132.1"/>
    <property type="match status" value="1"/>
</dbReference>
<feature type="region of interest" description="Disordered" evidence="6">
    <location>
        <begin position="121"/>
        <end position="144"/>
    </location>
</feature>
<dbReference type="PANTHER" id="PTHR21569:SF1">
    <property type="entry name" value="SMALL RIBOSOMAL SUBUNIT PROTEIN US9M"/>
    <property type="match status" value="1"/>
</dbReference>